<evidence type="ECO:0008006" key="3">
    <source>
        <dbReference type="Google" id="ProtNLM"/>
    </source>
</evidence>
<proteinExistence type="predicted"/>
<protein>
    <recommendedName>
        <fullName evidence="3">Lipocalin-like domain-containing protein</fullName>
    </recommendedName>
</protein>
<organism evidence="1 2">
    <name type="scientific">Maribacter arenosus</name>
    <dbReference type="NCBI Taxonomy" id="1854708"/>
    <lineage>
        <taxon>Bacteria</taxon>
        <taxon>Pseudomonadati</taxon>
        <taxon>Bacteroidota</taxon>
        <taxon>Flavobacteriia</taxon>
        <taxon>Flavobacteriales</taxon>
        <taxon>Flavobacteriaceae</taxon>
        <taxon>Maribacter</taxon>
    </lineage>
</organism>
<keyword evidence="2" id="KW-1185">Reference proteome</keyword>
<gene>
    <name evidence="1" type="ORF">HPE63_08570</name>
</gene>
<comment type="caution">
    <text evidence="1">The sequence shown here is derived from an EMBL/GenBank/DDBJ whole genome shotgun (WGS) entry which is preliminary data.</text>
</comment>
<name>A0ABR7VAM6_9FLAO</name>
<dbReference type="Proteomes" id="UP000598350">
    <property type="component" value="Unassembled WGS sequence"/>
</dbReference>
<reference evidence="1 2" key="1">
    <citation type="submission" date="2020-05" db="EMBL/GenBank/DDBJ databases">
        <title>The draft genome sequence of Maribacter arenosus CAU 1321.</title>
        <authorList>
            <person name="Mu L."/>
        </authorList>
    </citation>
    <scope>NUCLEOTIDE SEQUENCE [LARGE SCALE GENOMIC DNA]</scope>
    <source>
        <strain evidence="1 2">CAU 1321</strain>
    </source>
</reference>
<accession>A0ABR7VAM6</accession>
<evidence type="ECO:0000313" key="2">
    <source>
        <dbReference type="Proteomes" id="UP000598350"/>
    </source>
</evidence>
<evidence type="ECO:0000313" key="1">
    <source>
        <dbReference type="EMBL" id="MBD0850720.1"/>
    </source>
</evidence>
<dbReference type="EMBL" id="JABTCG010000003">
    <property type="protein sequence ID" value="MBD0850720.1"/>
    <property type="molecule type" value="Genomic_DNA"/>
</dbReference>
<sequence>MALSFTSCQDEFEPLPEEGVQAEAIAASSTTAKLIEDTCSNDGSFDNIVDESSCFNINFPYRVKANGVDLTINSIDDLDSIEEIFDALEEDEDIIDIIFPITITLADYAEITINGIEDLRELAKECREGGDDDDIECIDFVYPITLYTFDLNNEETGNFTVESDKNLRRFFAGLDQNDLIGIDFPITLKLYDGTEVVVNTNAELANAIENAKELCDEDDDNDHNDDDFTQEDLADYLVSCPWLVKEVKRNDQLQTDQYFDYVMNFKEDGNVTVNDREGNSMTGIWSIRETDFALLLKLEFETLVDFNLEWFIYEQGEGTIKLHVSDGNRIIMKKGCDIINDDPTTLREALKECGWIIKKVFYDGQEVKRLLGFEFNFEAEGVVTLSNGDLVSQGSWEITVNEQGRLVMAITMGEEPGVSFEWPLSELRNERLKFEIPGTDYMLILERNCDNDDNDEDVTWIRGLFNDTDWELALFSQNEDPLTEAYADYTYRFGMDGTITVLDMVMTEISAGNWYVYRNSDGKLEMIIRFGSDSNFYPLGNDYKILEIEENRLELKHENDYDGYDHLVFEKK</sequence>